<protein>
    <submittedName>
        <fullName evidence="1">Uncharacterized protein</fullName>
    </submittedName>
</protein>
<dbReference type="AlphaFoldDB" id="E6MGF1"/>
<dbReference type="Proteomes" id="UP000004754">
    <property type="component" value="Unassembled WGS sequence"/>
</dbReference>
<name>E6MGF1_9FIRM</name>
<comment type="caution">
    <text evidence="1">The sequence shown here is derived from an EMBL/GenBank/DDBJ whole genome shotgun (WGS) entry which is preliminary data.</text>
</comment>
<organism evidence="1 2">
    <name type="scientific">Pseudoramibacter alactolyticus ATCC 23263</name>
    <dbReference type="NCBI Taxonomy" id="887929"/>
    <lineage>
        <taxon>Bacteria</taxon>
        <taxon>Bacillati</taxon>
        <taxon>Bacillota</taxon>
        <taxon>Clostridia</taxon>
        <taxon>Eubacteriales</taxon>
        <taxon>Eubacteriaceae</taxon>
        <taxon>Pseudoramibacter</taxon>
    </lineage>
</organism>
<sequence length="86" mass="10237">MTGYIFMIIRKKIVWLLSNLQKKNSNIWIFLSIMQLYLSWIEVFKINTLAQYYLDIALAKFGLPVCFEDLNMQDISCFFGKITRMV</sequence>
<reference evidence="1 2" key="1">
    <citation type="submission" date="2010-12" db="EMBL/GenBank/DDBJ databases">
        <authorList>
            <person name="Muzny D."/>
            <person name="Qin X."/>
            <person name="Deng J."/>
            <person name="Jiang H."/>
            <person name="Liu Y."/>
            <person name="Qu J."/>
            <person name="Song X.-Z."/>
            <person name="Zhang L."/>
            <person name="Thornton R."/>
            <person name="Coyle M."/>
            <person name="Francisco L."/>
            <person name="Jackson L."/>
            <person name="Javaid M."/>
            <person name="Korchina V."/>
            <person name="Kovar C."/>
            <person name="Mata R."/>
            <person name="Mathew T."/>
            <person name="Ngo R."/>
            <person name="Nguyen L."/>
            <person name="Nguyen N."/>
            <person name="Okwuonu G."/>
            <person name="Ongeri F."/>
            <person name="Pham C."/>
            <person name="Simmons D."/>
            <person name="Wilczek-Boney K."/>
            <person name="Hale W."/>
            <person name="Jakkamsetti A."/>
            <person name="Pham P."/>
            <person name="Ruth R."/>
            <person name="San Lucas F."/>
            <person name="Warren J."/>
            <person name="Zhang J."/>
            <person name="Zhao Z."/>
            <person name="Zhou C."/>
            <person name="Zhu D."/>
            <person name="Lee S."/>
            <person name="Bess C."/>
            <person name="Blankenburg K."/>
            <person name="Forbes L."/>
            <person name="Fu Q."/>
            <person name="Gubbala S."/>
            <person name="Hirani K."/>
            <person name="Jayaseelan J.C."/>
            <person name="Lara F."/>
            <person name="Munidasa M."/>
            <person name="Palculict T."/>
            <person name="Patil S."/>
            <person name="Pu L.-L."/>
            <person name="Saada N."/>
            <person name="Tang L."/>
            <person name="Weissenberger G."/>
            <person name="Zhu Y."/>
            <person name="Hemphill L."/>
            <person name="Shang Y."/>
            <person name="Youmans B."/>
            <person name="Ayvaz T."/>
            <person name="Ross M."/>
            <person name="Santibanez J."/>
            <person name="Aqrawi P."/>
            <person name="Gross S."/>
            <person name="Joshi V."/>
            <person name="Fowler G."/>
            <person name="Nazareth L."/>
            <person name="Reid J."/>
            <person name="Worley K."/>
            <person name="Petrosino J."/>
            <person name="Highlander S."/>
            <person name="Gibbs R."/>
        </authorList>
    </citation>
    <scope>NUCLEOTIDE SEQUENCE [LARGE SCALE GENOMIC DNA]</scope>
    <source>
        <strain evidence="1 2">ATCC 23263</strain>
    </source>
</reference>
<dbReference type="HOGENOM" id="CLU_2495447_0_0_9"/>
<accession>E6MGF1</accession>
<gene>
    <name evidence="1" type="ORF">HMP0721_1084</name>
</gene>
<keyword evidence="2" id="KW-1185">Reference proteome</keyword>
<evidence type="ECO:0000313" key="1">
    <source>
        <dbReference type="EMBL" id="EFV01691.1"/>
    </source>
</evidence>
<evidence type="ECO:0000313" key="2">
    <source>
        <dbReference type="Proteomes" id="UP000004754"/>
    </source>
</evidence>
<proteinExistence type="predicted"/>
<dbReference type="STRING" id="887929.HMP0721_1084"/>
<dbReference type="EMBL" id="AEQN01000016">
    <property type="protein sequence ID" value="EFV01691.1"/>
    <property type="molecule type" value="Genomic_DNA"/>
</dbReference>